<keyword evidence="4" id="KW-1185">Reference proteome</keyword>
<keyword evidence="1" id="KW-0472">Membrane</keyword>
<evidence type="ECO:0000313" key="3">
    <source>
        <dbReference type="EMBL" id="OJJ89526.1"/>
    </source>
</evidence>
<dbReference type="RefSeq" id="XP_022406188.1">
    <property type="nucleotide sequence ID" value="XM_022549975.1"/>
</dbReference>
<keyword evidence="2" id="KW-0732">Signal</keyword>
<protein>
    <submittedName>
        <fullName evidence="3">Uncharacterized protein</fullName>
    </submittedName>
</protein>
<reference evidence="4" key="1">
    <citation type="journal article" date="2017" name="Genome Biol.">
        <title>Comparative genomics reveals high biological diversity and specific adaptations in the industrially and medically important fungal genus Aspergillus.</title>
        <authorList>
            <person name="de Vries R.P."/>
            <person name="Riley R."/>
            <person name="Wiebenga A."/>
            <person name="Aguilar-Osorio G."/>
            <person name="Amillis S."/>
            <person name="Uchima C.A."/>
            <person name="Anderluh G."/>
            <person name="Asadollahi M."/>
            <person name="Askin M."/>
            <person name="Barry K."/>
            <person name="Battaglia E."/>
            <person name="Bayram O."/>
            <person name="Benocci T."/>
            <person name="Braus-Stromeyer S.A."/>
            <person name="Caldana C."/>
            <person name="Canovas D."/>
            <person name="Cerqueira G.C."/>
            <person name="Chen F."/>
            <person name="Chen W."/>
            <person name="Choi C."/>
            <person name="Clum A."/>
            <person name="Dos Santos R.A."/>
            <person name="Damasio A.R."/>
            <person name="Diallinas G."/>
            <person name="Emri T."/>
            <person name="Fekete E."/>
            <person name="Flipphi M."/>
            <person name="Freyberg S."/>
            <person name="Gallo A."/>
            <person name="Gournas C."/>
            <person name="Habgood R."/>
            <person name="Hainaut M."/>
            <person name="Harispe M.L."/>
            <person name="Henrissat B."/>
            <person name="Hilden K.S."/>
            <person name="Hope R."/>
            <person name="Hossain A."/>
            <person name="Karabika E."/>
            <person name="Karaffa L."/>
            <person name="Karanyi Z."/>
            <person name="Krasevec N."/>
            <person name="Kuo A."/>
            <person name="Kusch H."/>
            <person name="LaButti K."/>
            <person name="Lagendijk E.L."/>
            <person name="Lapidus A."/>
            <person name="Levasseur A."/>
            <person name="Lindquist E."/>
            <person name="Lipzen A."/>
            <person name="Logrieco A.F."/>
            <person name="MacCabe A."/>
            <person name="Maekelae M.R."/>
            <person name="Malavazi I."/>
            <person name="Melin P."/>
            <person name="Meyer V."/>
            <person name="Mielnichuk N."/>
            <person name="Miskei M."/>
            <person name="Molnar A.P."/>
            <person name="Mule G."/>
            <person name="Ngan C.Y."/>
            <person name="Orejas M."/>
            <person name="Orosz E."/>
            <person name="Ouedraogo J.P."/>
            <person name="Overkamp K.M."/>
            <person name="Park H.-S."/>
            <person name="Perrone G."/>
            <person name="Piumi F."/>
            <person name="Punt P.J."/>
            <person name="Ram A.F."/>
            <person name="Ramon A."/>
            <person name="Rauscher S."/>
            <person name="Record E."/>
            <person name="Riano-Pachon D.M."/>
            <person name="Robert V."/>
            <person name="Roehrig J."/>
            <person name="Ruller R."/>
            <person name="Salamov A."/>
            <person name="Salih N.S."/>
            <person name="Samson R.A."/>
            <person name="Sandor E."/>
            <person name="Sanguinetti M."/>
            <person name="Schuetze T."/>
            <person name="Sepcic K."/>
            <person name="Shelest E."/>
            <person name="Sherlock G."/>
            <person name="Sophianopoulou V."/>
            <person name="Squina F.M."/>
            <person name="Sun H."/>
            <person name="Susca A."/>
            <person name="Todd R.B."/>
            <person name="Tsang A."/>
            <person name="Unkles S.E."/>
            <person name="van de Wiele N."/>
            <person name="van Rossen-Uffink D."/>
            <person name="Oliveira J.V."/>
            <person name="Vesth T.C."/>
            <person name="Visser J."/>
            <person name="Yu J.-H."/>
            <person name="Zhou M."/>
            <person name="Andersen M.R."/>
            <person name="Archer D.B."/>
            <person name="Baker S.E."/>
            <person name="Benoit I."/>
            <person name="Brakhage A.A."/>
            <person name="Braus G.H."/>
            <person name="Fischer R."/>
            <person name="Frisvad J.C."/>
            <person name="Goldman G.H."/>
            <person name="Houbraken J."/>
            <person name="Oakley B."/>
            <person name="Pocsi I."/>
            <person name="Scazzocchio C."/>
            <person name="Seiboth B."/>
            <person name="vanKuyk P.A."/>
            <person name="Wortman J."/>
            <person name="Dyer P.S."/>
            <person name="Grigoriev I.V."/>
        </authorList>
    </citation>
    <scope>NUCLEOTIDE SEQUENCE [LARGE SCALE GENOMIC DNA]</scope>
    <source>
        <strain evidence="4">CBS 516.65</strain>
    </source>
</reference>
<gene>
    <name evidence="3" type="ORF">ASPGLDRAFT_78661</name>
</gene>
<feature type="transmembrane region" description="Helical" evidence="1">
    <location>
        <begin position="176"/>
        <end position="197"/>
    </location>
</feature>
<keyword evidence="1" id="KW-1133">Transmembrane helix</keyword>
<name>A0A1L9W033_ASPGL</name>
<dbReference type="GeneID" id="34466235"/>
<accession>A0A1L9W033</accession>
<keyword evidence="1" id="KW-0812">Transmembrane</keyword>
<evidence type="ECO:0000313" key="4">
    <source>
        <dbReference type="Proteomes" id="UP000184300"/>
    </source>
</evidence>
<organism evidence="3 4">
    <name type="scientific">Aspergillus glaucus CBS 516.65</name>
    <dbReference type="NCBI Taxonomy" id="1160497"/>
    <lineage>
        <taxon>Eukaryota</taxon>
        <taxon>Fungi</taxon>
        <taxon>Dikarya</taxon>
        <taxon>Ascomycota</taxon>
        <taxon>Pezizomycotina</taxon>
        <taxon>Eurotiomycetes</taxon>
        <taxon>Eurotiomycetidae</taxon>
        <taxon>Eurotiales</taxon>
        <taxon>Aspergillaceae</taxon>
        <taxon>Aspergillus</taxon>
        <taxon>Aspergillus subgen. Aspergillus</taxon>
    </lineage>
</organism>
<evidence type="ECO:0000256" key="1">
    <source>
        <dbReference type="SAM" id="Phobius"/>
    </source>
</evidence>
<dbReference type="AlphaFoldDB" id="A0A1L9W033"/>
<dbReference type="STRING" id="1160497.A0A1L9W033"/>
<feature type="chain" id="PRO_5013132417" evidence="2">
    <location>
        <begin position="21"/>
        <end position="275"/>
    </location>
</feature>
<proteinExistence type="predicted"/>
<feature type="signal peptide" evidence="2">
    <location>
        <begin position="1"/>
        <end position="20"/>
    </location>
</feature>
<sequence length="275" mass="30018">MREQIAFALTLLAYPLSVTSVCYFRNGSSSNDLDYQECPFFNTAIVGHDARMCCATSRVNPPEGNVSYSAIDDCLQNGLCINTAEGTLMNGTIANITQYRRDLCTIPWWDEGCLDICPDAIETDTGSVRMTSCDATPDSEEWCCGARNTTCCGTPDAIHLQNFQRISTPLSDGAKAGIGMGAGVGGLGIIAAVSFWFMRRRRQKKTGDTNMEKAELAAEGYTVRGPQELGGHGMAHEKPAGVEDIRHELHEYTMHELHEDMIHELHGECSGQHAS</sequence>
<dbReference type="EMBL" id="KV878888">
    <property type="protein sequence ID" value="OJJ89526.1"/>
    <property type="molecule type" value="Genomic_DNA"/>
</dbReference>
<dbReference type="Proteomes" id="UP000184300">
    <property type="component" value="Unassembled WGS sequence"/>
</dbReference>
<dbReference type="OrthoDB" id="5215637at2759"/>
<evidence type="ECO:0000256" key="2">
    <source>
        <dbReference type="SAM" id="SignalP"/>
    </source>
</evidence>
<dbReference type="VEuPathDB" id="FungiDB:ASPGLDRAFT_78661"/>